<evidence type="ECO:0000256" key="1">
    <source>
        <dbReference type="SAM" id="Phobius"/>
    </source>
</evidence>
<feature type="transmembrane region" description="Helical" evidence="1">
    <location>
        <begin position="107"/>
        <end position="129"/>
    </location>
</feature>
<dbReference type="AlphaFoldDB" id="A0A8S4R0R6"/>
<dbReference type="Proteomes" id="UP000838756">
    <property type="component" value="Unassembled WGS sequence"/>
</dbReference>
<evidence type="ECO:0000313" key="2">
    <source>
        <dbReference type="EMBL" id="CAH2229361.1"/>
    </source>
</evidence>
<proteinExistence type="predicted"/>
<keyword evidence="1" id="KW-0472">Membrane</keyword>
<gene>
    <name evidence="2" type="primary">jg17108</name>
    <name evidence="2" type="ORF">PAEG_LOCUS8841</name>
</gene>
<accession>A0A8S4R0R6</accession>
<keyword evidence="3" id="KW-1185">Reference proteome</keyword>
<keyword evidence="1" id="KW-0812">Transmembrane</keyword>
<dbReference type="EMBL" id="CAKXAJ010024711">
    <property type="protein sequence ID" value="CAH2229361.1"/>
    <property type="molecule type" value="Genomic_DNA"/>
</dbReference>
<reference evidence="2" key="1">
    <citation type="submission" date="2022-03" db="EMBL/GenBank/DDBJ databases">
        <authorList>
            <person name="Lindestad O."/>
        </authorList>
    </citation>
    <scope>NUCLEOTIDE SEQUENCE</scope>
</reference>
<comment type="caution">
    <text evidence="2">The sequence shown here is derived from an EMBL/GenBank/DDBJ whole genome shotgun (WGS) entry which is preliminary data.</text>
</comment>
<organism evidence="2 3">
    <name type="scientific">Pararge aegeria aegeria</name>
    <dbReference type="NCBI Taxonomy" id="348720"/>
    <lineage>
        <taxon>Eukaryota</taxon>
        <taxon>Metazoa</taxon>
        <taxon>Ecdysozoa</taxon>
        <taxon>Arthropoda</taxon>
        <taxon>Hexapoda</taxon>
        <taxon>Insecta</taxon>
        <taxon>Pterygota</taxon>
        <taxon>Neoptera</taxon>
        <taxon>Endopterygota</taxon>
        <taxon>Lepidoptera</taxon>
        <taxon>Glossata</taxon>
        <taxon>Ditrysia</taxon>
        <taxon>Papilionoidea</taxon>
        <taxon>Nymphalidae</taxon>
        <taxon>Satyrinae</taxon>
        <taxon>Satyrini</taxon>
        <taxon>Parargina</taxon>
        <taxon>Pararge</taxon>
    </lineage>
</organism>
<protein>
    <submittedName>
        <fullName evidence="2">Jg17108 protein</fullName>
    </submittedName>
</protein>
<keyword evidence="1" id="KW-1133">Transmembrane helix</keyword>
<evidence type="ECO:0000313" key="3">
    <source>
        <dbReference type="Proteomes" id="UP000838756"/>
    </source>
</evidence>
<dbReference type="OrthoDB" id="8117782at2759"/>
<name>A0A8S4R0R6_9NEOP</name>
<sequence>MEASGSGMQLEKFVKGQLKQSIQNADVLSMLQRMVASVPDNEEAEEVRQTLQQILDHYETLDEGDKEYFLSYLKQEIMGKLAAKLEETPMDMTELEEAIKGAIMGQVYLVAAVAVVIFLILVFFGYKLYRSIKDKKTKQEEKKKLKQLKKKK</sequence>